<protein>
    <submittedName>
        <fullName evidence="1">Uncharacterized protein</fullName>
    </submittedName>
</protein>
<organism evidence="1 2">
    <name type="scientific">Actinoplanes derwentensis</name>
    <dbReference type="NCBI Taxonomy" id="113562"/>
    <lineage>
        <taxon>Bacteria</taxon>
        <taxon>Bacillati</taxon>
        <taxon>Actinomycetota</taxon>
        <taxon>Actinomycetes</taxon>
        <taxon>Micromonosporales</taxon>
        <taxon>Micromonosporaceae</taxon>
        <taxon>Actinoplanes</taxon>
    </lineage>
</organism>
<accession>A0A1H1PX33</accession>
<keyword evidence="2" id="KW-1185">Reference proteome</keyword>
<gene>
    <name evidence="1" type="ORF">SAMN04489716_0145</name>
</gene>
<proteinExistence type="predicted"/>
<evidence type="ECO:0000313" key="1">
    <source>
        <dbReference type="EMBL" id="SDS15911.1"/>
    </source>
</evidence>
<evidence type="ECO:0000313" key="2">
    <source>
        <dbReference type="Proteomes" id="UP000198688"/>
    </source>
</evidence>
<dbReference type="AlphaFoldDB" id="A0A1H1PX33"/>
<dbReference type="EMBL" id="LT629758">
    <property type="protein sequence ID" value="SDS15911.1"/>
    <property type="molecule type" value="Genomic_DNA"/>
</dbReference>
<dbReference type="Proteomes" id="UP000198688">
    <property type="component" value="Chromosome I"/>
</dbReference>
<name>A0A1H1PX33_9ACTN</name>
<sequence>MLPRKRGRHRFPNRTYPLLVPLGLPVPRDKVIPGRYLADDAAAPGLHRIREVVDPEYQANRDHVRGACSYINIVY</sequence>
<reference evidence="1 2" key="1">
    <citation type="submission" date="2016-10" db="EMBL/GenBank/DDBJ databases">
        <authorList>
            <person name="de Groot N.N."/>
        </authorList>
    </citation>
    <scope>NUCLEOTIDE SEQUENCE [LARGE SCALE GENOMIC DNA]</scope>
    <source>
        <strain evidence="1 2">DSM 43941</strain>
    </source>
</reference>